<dbReference type="GO" id="GO:0010181">
    <property type="term" value="F:FMN binding"/>
    <property type="evidence" value="ECO:0007669"/>
    <property type="project" value="TreeGrafter"/>
</dbReference>
<dbReference type="EC" id="1.6.2.4" evidence="2"/>
<keyword evidence="4" id="KW-1185">Reference proteome</keyword>
<proteinExistence type="predicted"/>
<protein>
    <recommendedName>
        <fullName evidence="2">NADPH--hemoprotein reductase</fullName>
        <ecNumber evidence="2">1.6.2.4</ecNumber>
    </recommendedName>
</protein>
<dbReference type="InterPro" id="IPR001709">
    <property type="entry name" value="Flavoprot_Pyr_Nucl_cyt_Rdtase"/>
</dbReference>
<dbReference type="EMBL" id="WINI01000001">
    <property type="protein sequence ID" value="MQR00080.1"/>
    <property type="molecule type" value="Genomic_DNA"/>
</dbReference>
<reference evidence="3 4" key="1">
    <citation type="submission" date="2019-10" db="EMBL/GenBank/DDBJ databases">
        <title>Glaciimonas soli sp. nov., a psychrophilic bacterium isolated from the forest soil of a high elevation mountain in Taiwan.</title>
        <authorList>
            <person name="Wang L.-T."/>
            <person name="Shieh W.Y."/>
        </authorList>
    </citation>
    <scope>NUCLEOTIDE SEQUENCE [LARGE SCALE GENOMIC DNA]</scope>
    <source>
        <strain evidence="3 4">GS1</strain>
    </source>
</reference>
<dbReference type="InterPro" id="IPR017938">
    <property type="entry name" value="Riboflavin_synthase-like_b-brl"/>
</dbReference>
<evidence type="ECO:0000313" key="4">
    <source>
        <dbReference type="Proteomes" id="UP000451565"/>
    </source>
</evidence>
<dbReference type="PANTHER" id="PTHR19384:SF17">
    <property type="entry name" value="NADPH--CYTOCHROME P450 REDUCTASE"/>
    <property type="match status" value="1"/>
</dbReference>
<accession>A0A843YMF0</accession>
<comment type="caution">
    <text evidence="3">The sequence shown here is derived from an EMBL/GenBank/DDBJ whole genome shotgun (WGS) entry which is preliminary data.</text>
</comment>
<sequence length="162" mass="18465">MPGTEEELSTLQNLTPQALAAQLVPLPHREYSISSIMEDGRLELLVRRMEYPDGRPGLDSGWSTEHAELGAKIALRVRDNRSFHGPDDERPMILIGNGTGLAGLRAHLKERVRRDYMRNWLLLGERSRDSDSLYANEISDWQKQGVLERTDLAFSRDQTPRI</sequence>
<name>A0A843YMF0_9BURK</name>
<dbReference type="SUPFAM" id="SSF63380">
    <property type="entry name" value="Riboflavin synthase domain-like"/>
    <property type="match status" value="1"/>
</dbReference>
<dbReference type="OrthoDB" id="9816402at2"/>
<dbReference type="AlphaFoldDB" id="A0A843YMF0"/>
<dbReference type="Gene3D" id="3.40.50.80">
    <property type="entry name" value="Nucleotide-binding domain of ferredoxin-NADP reductase (FNR) module"/>
    <property type="match status" value="1"/>
</dbReference>
<gene>
    <name evidence="3" type="ORF">GEV47_05200</name>
</gene>
<dbReference type="PRINTS" id="PR00371">
    <property type="entry name" value="FPNCR"/>
</dbReference>
<dbReference type="PANTHER" id="PTHR19384">
    <property type="entry name" value="NITRIC OXIDE SYNTHASE-RELATED"/>
    <property type="match status" value="1"/>
</dbReference>
<evidence type="ECO:0000313" key="3">
    <source>
        <dbReference type="EMBL" id="MQR00080.1"/>
    </source>
</evidence>
<dbReference type="GO" id="GO:0005829">
    <property type="term" value="C:cytosol"/>
    <property type="evidence" value="ECO:0007669"/>
    <property type="project" value="TreeGrafter"/>
</dbReference>
<organism evidence="3 4">
    <name type="scientific">Glaciimonas soli</name>
    <dbReference type="NCBI Taxonomy" id="2590999"/>
    <lineage>
        <taxon>Bacteria</taxon>
        <taxon>Pseudomonadati</taxon>
        <taxon>Pseudomonadota</taxon>
        <taxon>Betaproteobacteria</taxon>
        <taxon>Burkholderiales</taxon>
        <taxon>Oxalobacteraceae</taxon>
        <taxon>Glaciimonas</taxon>
    </lineage>
</organism>
<evidence type="ECO:0000256" key="1">
    <source>
        <dbReference type="ARBA" id="ARBA00022630"/>
    </source>
</evidence>
<dbReference type="SUPFAM" id="SSF52343">
    <property type="entry name" value="Ferredoxin reductase-like, C-terminal NADP-linked domain"/>
    <property type="match status" value="1"/>
</dbReference>
<dbReference type="InterPro" id="IPR039261">
    <property type="entry name" value="FNR_nucleotide-bd"/>
</dbReference>
<dbReference type="GO" id="GO:0003958">
    <property type="term" value="F:NADPH-hemoprotein reductase activity"/>
    <property type="evidence" value="ECO:0007669"/>
    <property type="project" value="UniProtKB-EC"/>
</dbReference>
<dbReference type="GO" id="GO:0050660">
    <property type="term" value="F:flavin adenine dinucleotide binding"/>
    <property type="evidence" value="ECO:0007669"/>
    <property type="project" value="TreeGrafter"/>
</dbReference>
<keyword evidence="1" id="KW-0285">Flavoprotein</keyword>
<dbReference type="Proteomes" id="UP000451565">
    <property type="component" value="Unassembled WGS sequence"/>
</dbReference>
<evidence type="ECO:0000256" key="2">
    <source>
        <dbReference type="ARBA" id="ARBA00023797"/>
    </source>
</evidence>